<comment type="caution">
    <text evidence="1">The sequence shown here is derived from an EMBL/GenBank/DDBJ whole genome shotgun (WGS) entry which is preliminary data.</text>
</comment>
<dbReference type="AlphaFoldDB" id="A0A2P5FDY7"/>
<accession>A0A2P5FDY7</accession>
<reference evidence="2" key="1">
    <citation type="submission" date="2016-06" db="EMBL/GenBank/DDBJ databases">
        <title>Parallel loss of symbiosis genes in relatives of nitrogen-fixing non-legume Parasponia.</title>
        <authorList>
            <person name="Van Velzen R."/>
            <person name="Holmer R."/>
            <person name="Bu F."/>
            <person name="Rutten L."/>
            <person name="Van Zeijl A."/>
            <person name="Liu W."/>
            <person name="Santuari L."/>
            <person name="Cao Q."/>
            <person name="Sharma T."/>
            <person name="Shen D."/>
            <person name="Roswanjaya Y."/>
            <person name="Wardhani T."/>
            <person name="Kalhor M.S."/>
            <person name="Jansen J."/>
            <person name="Van den Hoogen J."/>
            <person name="Gungor B."/>
            <person name="Hartog M."/>
            <person name="Hontelez J."/>
            <person name="Verver J."/>
            <person name="Yang W.-C."/>
            <person name="Schijlen E."/>
            <person name="Repin R."/>
            <person name="Schilthuizen M."/>
            <person name="Schranz E."/>
            <person name="Heidstra R."/>
            <person name="Miyata K."/>
            <person name="Fedorova E."/>
            <person name="Kohlen W."/>
            <person name="Bisseling T."/>
            <person name="Smit S."/>
            <person name="Geurts R."/>
        </authorList>
    </citation>
    <scope>NUCLEOTIDE SEQUENCE [LARGE SCALE GENOMIC DNA]</scope>
    <source>
        <strain evidence="2">cv. RG33-2</strain>
    </source>
</reference>
<proteinExistence type="predicted"/>
<evidence type="ECO:0000313" key="1">
    <source>
        <dbReference type="EMBL" id="PON96007.1"/>
    </source>
</evidence>
<organism evidence="1 2">
    <name type="scientific">Trema orientale</name>
    <name type="common">Charcoal tree</name>
    <name type="synonym">Celtis orientalis</name>
    <dbReference type="NCBI Taxonomy" id="63057"/>
    <lineage>
        <taxon>Eukaryota</taxon>
        <taxon>Viridiplantae</taxon>
        <taxon>Streptophyta</taxon>
        <taxon>Embryophyta</taxon>
        <taxon>Tracheophyta</taxon>
        <taxon>Spermatophyta</taxon>
        <taxon>Magnoliopsida</taxon>
        <taxon>eudicotyledons</taxon>
        <taxon>Gunneridae</taxon>
        <taxon>Pentapetalae</taxon>
        <taxon>rosids</taxon>
        <taxon>fabids</taxon>
        <taxon>Rosales</taxon>
        <taxon>Cannabaceae</taxon>
        <taxon>Trema</taxon>
    </lineage>
</organism>
<name>A0A2P5FDY7_TREOI</name>
<dbReference type="EMBL" id="JXTC01000041">
    <property type="protein sequence ID" value="PON96007.1"/>
    <property type="molecule type" value="Genomic_DNA"/>
</dbReference>
<dbReference type="Proteomes" id="UP000237000">
    <property type="component" value="Unassembled WGS sequence"/>
</dbReference>
<sequence>MHKHKLALVISCGITDYCHFKTPKSKTLFMEKPKLGHYISIPKSSTHQTLQKYMAKNSNSLTKKSQPGNPRRLESTPLSLSLSLSLNQRWRELRVQTVE</sequence>
<dbReference type="InParanoid" id="A0A2P5FDY7"/>
<keyword evidence="2" id="KW-1185">Reference proteome</keyword>
<evidence type="ECO:0000313" key="2">
    <source>
        <dbReference type="Proteomes" id="UP000237000"/>
    </source>
</evidence>
<gene>
    <name evidence="1" type="ORF">TorRG33x02_082550</name>
</gene>
<protein>
    <submittedName>
        <fullName evidence="1">Uncharacterized protein</fullName>
    </submittedName>
</protein>